<reference evidence="2" key="2">
    <citation type="submission" date="2025-08" db="UniProtKB">
        <authorList>
            <consortium name="RefSeq"/>
        </authorList>
    </citation>
    <scope>IDENTIFICATION</scope>
</reference>
<protein>
    <submittedName>
        <fullName evidence="2">Uncharacterized protein</fullName>
    </submittedName>
</protein>
<dbReference type="Proteomes" id="UP000818029">
    <property type="component" value="Chromosome A03"/>
</dbReference>
<proteinExistence type="predicted"/>
<gene>
    <name evidence="2" type="primary">LOC107887825</name>
</gene>
<evidence type="ECO:0000313" key="2">
    <source>
        <dbReference type="RefSeq" id="XP_016667539.1"/>
    </source>
</evidence>
<dbReference type="PaxDb" id="3635-A0A1U8HW22"/>
<dbReference type="GeneID" id="107887825"/>
<dbReference type="KEGG" id="ghi:107887825"/>
<dbReference type="PANTHER" id="PTHR33067:SF32">
    <property type="entry name" value="ASPARTIC PEPTIDASE DDI1-TYPE DOMAIN-CONTAINING PROTEIN"/>
    <property type="match status" value="1"/>
</dbReference>
<name>A0A1U8HW22_GOSHI</name>
<sequence length="158" mass="18078">MAITLRSGTQLDDVAQDAMVEEDDSKNSQLKILESSEKHIEPKNDKQQNTVTESEHQLYINIPLIEALEHMPNYVKFMKDILLKKCRLREFETVALTEGCTVMLTNKLPYEVEGPREFHYPIELCDLRASINLMSISIFKKLGIGKARPITVMLQLAD</sequence>
<accession>A0A1U8HW22</accession>
<dbReference type="PANTHER" id="PTHR33067">
    <property type="entry name" value="RNA-DIRECTED DNA POLYMERASE-RELATED"/>
    <property type="match status" value="1"/>
</dbReference>
<keyword evidence="1" id="KW-1185">Reference proteome</keyword>
<dbReference type="RefSeq" id="XP_016667539.1">
    <property type="nucleotide sequence ID" value="XM_016812050.1"/>
</dbReference>
<reference evidence="1" key="1">
    <citation type="journal article" date="2020" name="Nat. Genet.">
        <title>Genomic diversifications of five Gossypium allopolyploid species and their impact on cotton improvement.</title>
        <authorList>
            <person name="Chen Z.J."/>
            <person name="Sreedasyam A."/>
            <person name="Ando A."/>
            <person name="Song Q."/>
            <person name="De Santiago L.M."/>
            <person name="Hulse-Kemp A.M."/>
            <person name="Ding M."/>
            <person name="Ye W."/>
            <person name="Kirkbride R.C."/>
            <person name="Jenkins J."/>
            <person name="Plott C."/>
            <person name="Lovell J."/>
            <person name="Lin Y.M."/>
            <person name="Vaughn R."/>
            <person name="Liu B."/>
            <person name="Simpson S."/>
            <person name="Scheffler B.E."/>
            <person name="Wen L."/>
            <person name="Saski C.A."/>
            <person name="Grover C.E."/>
            <person name="Hu G."/>
            <person name="Conover J.L."/>
            <person name="Carlson J.W."/>
            <person name="Shu S."/>
            <person name="Boston L.B."/>
            <person name="Williams M."/>
            <person name="Peterson D.G."/>
            <person name="McGee K."/>
            <person name="Jones D.C."/>
            <person name="Wendel J.F."/>
            <person name="Stelly D.M."/>
            <person name="Grimwood J."/>
            <person name="Schmutz J."/>
        </authorList>
    </citation>
    <scope>NUCLEOTIDE SEQUENCE [LARGE SCALE GENOMIC DNA]</scope>
    <source>
        <strain evidence="1">cv. TM-1</strain>
    </source>
</reference>
<dbReference type="AlphaFoldDB" id="A0A1U8HW22"/>
<evidence type="ECO:0000313" key="1">
    <source>
        <dbReference type="Proteomes" id="UP000818029"/>
    </source>
</evidence>
<organism evidence="1 2">
    <name type="scientific">Gossypium hirsutum</name>
    <name type="common">Upland cotton</name>
    <name type="synonym">Gossypium mexicanum</name>
    <dbReference type="NCBI Taxonomy" id="3635"/>
    <lineage>
        <taxon>Eukaryota</taxon>
        <taxon>Viridiplantae</taxon>
        <taxon>Streptophyta</taxon>
        <taxon>Embryophyta</taxon>
        <taxon>Tracheophyta</taxon>
        <taxon>Spermatophyta</taxon>
        <taxon>Magnoliopsida</taxon>
        <taxon>eudicotyledons</taxon>
        <taxon>Gunneridae</taxon>
        <taxon>Pentapetalae</taxon>
        <taxon>rosids</taxon>
        <taxon>malvids</taxon>
        <taxon>Malvales</taxon>
        <taxon>Malvaceae</taxon>
        <taxon>Malvoideae</taxon>
        <taxon>Gossypium</taxon>
    </lineage>
</organism>